<dbReference type="GO" id="GO:0016301">
    <property type="term" value="F:kinase activity"/>
    <property type="evidence" value="ECO:0007669"/>
    <property type="project" value="UniProtKB-KW"/>
</dbReference>
<reference evidence="3" key="2">
    <citation type="submission" date="2019-11" db="EMBL/GenBank/DDBJ databases">
        <title>Improved Assembly of Tolypothrix boutellei genome.</title>
        <authorList>
            <person name="Sarangi A.N."/>
            <person name="Mukherjee M."/>
            <person name="Ghosh S."/>
            <person name="Singh D."/>
            <person name="Das A."/>
            <person name="Kant S."/>
            <person name="Prusty A."/>
            <person name="Tripathy S."/>
        </authorList>
    </citation>
    <scope>NUCLEOTIDE SEQUENCE</scope>
    <source>
        <strain evidence="3">VB521301</strain>
    </source>
</reference>
<evidence type="ECO:0000313" key="4">
    <source>
        <dbReference type="EMBL" id="KIE06948.1"/>
    </source>
</evidence>
<proteinExistence type="predicted"/>
<dbReference type="InterPro" id="IPR004843">
    <property type="entry name" value="Calcineurin-like_PHP"/>
</dbReference>
<gene>
    <name evidence="4" type="ORF">DA73_0237620</name>
    <name evidence="3" type="ORF">DA73_0400032435</name>
</gene>
<evidence type="ECO:0000259" key="2">
    <source>
        <dbReference type="Pfam" id="PF16542"/>
    </source>
</evidence>
<sequence>MKITLPELSLVVLIGASGSGKSTFARKNFHPFEILSSDFCRGLVSDDENNQAASSAAFDVLYYIAAKRLAIGKLTVIDATNVYPEDRKKLLALAREYHFLSVAIAFNLPEELCHQRNQQRPDRQFGPHVVRRHTHFLLRSLRGLEKEGFRYVYTLNSVEEIETVEIERQPLWNNRKHELGPFDIIGDLHGCCDELEALLQKLGYQKDKEDKVESSPLFTQSPPLPISPSPSPHWDFPTYYHPEGRKAVFLGDLVDRGPRILDTVKLVRNMVAAGTGFCILGNHENKLLRKLRGKNVKVNHGLEQTLAEIELLPEDVRESFTKQLCEFLNSLISHYVFDKGQLVVAHAGLKQEMHGRGSGAVREFAIYGETTGEIDEFGLPVRYNWSADYRGEAVVVYGHTPVPEPEWLNNTIDIDTGCVFGGKLTALRYPERELVSIPAFQTYCEPIKPIVETRGASLQQEYDDVLNIEDVLGKRIIDTRLKAKITIREENAIAALEVMSRFAANPKWLIYLPPTMSPVETSEEPGYLEHPIPAFAYYQSRGITKVVCEEKHMGSRAIAIVCRDEIAAKKRFGVVDEGIGICYTRTGRRFFDNLQLEQEFLTRLNAALSHSGFWETFNTEWVCLDCELMPWSAKAQALLQQQYAPVGIASRLSLTDAVTLLQQASHRGVDVSNQLSSYQERVKMAHQYVNAYRRYCWPVSDISHLKLAPFHILATEGAAHTDKDHLWHMEQIAKICQSDPNLLFATNYKAIDLTDPNSQADGVRWWEELTNAGGEGMVVKPMQFIVQENRGIVQPAIKCRGREYLRIIYGPEYSKTENLARLRHRGLSLKRSLAMREFALGVEALERFVARAPLRRIHECVFGILALESEPVDPRL</sequence>
<dbReference type="NCBIfam" id="TIGR04075">
    <property type="entry name" value="bacter_Pnkp"/>
    <property type="match status" value="1"/>
</dbReference>
<name>A0A0C1QSX0_9CYAN</name>
<dbReference type="AlphaFoldDB" id="A0A0C1QSX0"/>
<dbReference type="Gene3D" id="3.60.21.10">
    <property type="match status" value="1"/>
</dbReference>
<accession>A0A0C1QSX0</accession>
<keyword evidence="3" id="KW-0808">Transferase</keyword>
<dbReference type="SUPFAM" id="SSF52540">
    <property type="entry name" value="P-loop containing nucleoside triphosphate hydrolases"/>
    <property type="match status" value="1"/>
</dbReference>
<dbReference type="SUPFAM" id="SSF56300">
    <property type="entry name" value="Metallo-dependent phosphatases"/>
    <property type="match status" value="1"/>
</dbReference>
<evidence type="ECO:0000259" key="1">
    <source>
        <dbReference type="Pfam" id="PF00149"/>
    </source>
</evidence>
<dbReference type="RefSeq" id="WP_050046608.1">
    <property type="nucleotide sequence ID" value="NZ_JHEG04000001.1"/>
</dbReference>
<dbReference type="GO" id="GO:0016791">
    <property type="term" value="F:phosphatase activity"/>
    <property type="evidence" value="ECO:0007669"/>
    <property type="project" value="TreeGrafter"/>
</dbReference>
<dbReference type="EMBL" id="JHEG04000001">
    <property type="protein sequence ID" value="KAF3889657.1"/>
    <property type="molecule type" value="Genomic_DNA"/>
</dbReference>
<dbReference type="OrthoDB" id="384253at2"/>
<dbReference type="InterPro" id="IPR041780">
    <property type="entry name" value="MPP_PrpE-like"/>
</dbReference>
<dbReference type="Pfam" id="PF00149">
    <property type="entry name" value="Metallophos"/>
    <property type="match status" value="1"/>
</dbReference>
<reference evidence="4" key="1">
    <citation type="journal article" date="2015" name="Genome Announc.">
        <title>Draft Genome Sequence of Tolypothrix boutellei Strain VB521301.</title>
        <authorList>
            <person name="Chandrababunaidu M.M."/>
            <person name="Singh D."/>
            <person name="Sen D."/>
            <person name="Bhan S."/>
            <person name="Das S."/>
            <person name="Gupta A."/>
            <person name="Adhikary S.P."/>
            <person name="Tripathy S."/>
        </authorList>
    </citation>
    <scope>NUCLEOTIDE SEQUENCE</scope>
    <source>
        <strain evidence="4">VB521301</strain>
    </source>
</reference>
<dbReference type="STRING" id="1479485.DA73_0237620"/>
<evidence type="ECO:0000313" key="3">
    <source>
        <dbReference type="EMBL" id="KAF3889657.1"/>
    </source>
</evidence>
<dbReference type="PANTHER" id="PTHR42850">
    <property type="entry name" value="METALLOPHOSPHOESTERASE"/>
    <property type="match status" value="1"/>
</dbReference>
<feature type="domain" description="Polynucleotide kinase-phosphatase ligase" evidence="2">
    <location>
        <begin position="494"/>
        <end position="871"/>
    </location>
</feature>
<dbReference type="Proteomes" id="UP000029738">
    <property type="component" value="Unassembled WGS sequence"/>
</dbReference>
<dbReference type="PANTHER" id="PTHR42850:SF7">
    <property type="entry name" value="BIS(5'-NUCLEOSYL)-TETRAPHOSPHATASE PRPE [ASYMMETRICAL]"/>
    <property type="match status" value="1"/>
</dbReference>
<dbReference type="SUPFAM" id="SSF56091">
    <property type="entry name" value="DNA ligase/mRNA capping enzyme, catalytic domain"/>
    <property type="match status" value="1"/>
</dbReference>
<dbReference type="Gene3D" id="3.40.50.300">
    <property type="entry name" value="P-loop containing nucleotide triphosphate hydrolases"/>
    <property type="match status" value="1"/>
</dbReference>
<comment type="caution">
    <text evidence="4">The sequence shown here is derived from an EMBL/GenBank/DDBJ whole genome shotgun (WGS) entry which is preliminary data.</text>
</comment>
<protein>
    <submittedName>
        <fullName evidence="4">Metallophosphoesterase</fullName>
    </submittedName>
    <submittedName>
        <fullName evidence="3">Polynucleotide kinase-phosphatase</fullName>
    </submittedName>
</protein>
<keyword evidence="3" id="KW-0418">Kinase</keyword>
<keyword evidence="5" id="KW-1185">Reference proteome</keyword>
<dbReference type="InterPro" id="IPR024028">
    <property type="entry name" value="PNKP_bac"/>
</dbReference>
<evidence type="ECO:0000313" key="5">
    <source>
        <dbReference type="Proteomes" id="UP000029738"/>
    </source>
</evidence>
<dbReference type="Gene3D" id="3.30.470.30">
    <property type="entry name" value="DNA ligase/mRNA capping enzyme"/>
    <property type="match status" value="2"/>
</dbReference>
<dbReference type="InterPro" id="IPR029052">
    <property type="entry name" value="Metallo-depent_PP-like"/>
</dbReference>
<dbReference type="GO" id="GO:0005737">
    <property type="term" value="C:cytoplasm"/>
    <property type="evidence" value="ECO:0007669"/>
    <property type="project" value="TreeGrafter"/>
</dbReference>
<dbReference type="EMBL" id="JHEG02000059">
    <property type="protein sequence ID" value="KIE06948.1"/>
    <property type="molecule type" value="Genomic_DNA"/>
</dbReference>
<dbReference type="Pfam" id="PF16542">
    <property type="entry name" value="PNKP_ligase"/>
    <property type="match status" value="1"/>
</dbReference>
<organism evidence="4">
    <name type="scientific">Tolypothrix bouteillei VB521301</name>
    <dbReference type="NCBI Taxonomy" id="1479485"/>
    <lineage>
        <taxon>Bacteria</taxon>
        <taxon>Bacillati</taxon>
        <taxon>Cyanobacteriota</taxon>
        <taxon>Cyanophyceae</taxon>
        <taxon>Nostocales</taxon>
        <taxon>Tolypothrichaceae</taxon>
        <taxon>Tolypothrix</taxon>
    </lineage>
</organism>
<dbReference type="Pfam" id="PF13671">
    <property type="entry name" value="AAA_33"/>
    <property type="match status" value="1"/>
</dbReference>
<dbReference type="InterPro" id="IPR032380">
    <property type="entry name" value="PNKP_ligase_dom"/>
</dbReference>
<dbReference type="InterPro" id="IPR027417">
    <property type="entry name" value="P-loop_NTPase"/>
</dbReference>
<feature type="domain" description="Calcineurin-like phosphoesterase" evidence="1">
    <location>
        <begin position="181"/>
        <end position="403"/>
    </location>
</feature>
<dbReference type="CDD" id="cd07423">
    <property type="entry name" value="MPP_Prp_like"/>
    <property type="match status" value="1"/>
</dbReference>
<dbReference type="InterPro" id="IPR050126">
    <property type="entry name" value="Ap4A_hydrolase"/>
</dbReference>